<gene>
    <name evidence="1" type="ORF">S01H1_65468</name>
</gene>
<comment type="caution">
    <text evidence="1">The sequence shown here is derived from an EMBL/GenBank/DDBJ whole genome shotgun (WGS) entry which is preliminary data.</text>
</comment>
<proteinExistence type="predicted"/>
<name>X0X2S2_9ZZZZ</name>
<dbReference type="EMBL" id="BARS01043224">
    <property type="protein sequence ID" value="GAG37330.1"/>
    <property type="molecule type" value="Genomic_DNA"/>
</dbReference>
<dbReference type="AlphaFoldDB" id="X0X2S2"/>
<sequence length="251" mass="29223">VRDAEGRVVQVKQTIKQARRRGETKAIKRREKATSGILTAMGIIKGKQTYKGAGRPRGTYKHGVPIHIYKRNLREKKALYQQYQQQAANRMRVKGFTPEQVQALQQQKALQELEQPTNQTMNRVERVQQRVQQMRQQRQPINIIKPGHQKMRVPTNMHNKLVQPGPSVADEELNFRKWSSETTITPRTQRMLDTIRRIQNKGKADNIEQQRRLRERHMVGKAMNMMKAHENMINTDMDMTGVQGENILMAP</sequence>
<evidence type="ECO:0000313" key="1">
    <source>
        <dbReference type="EMBL" id="GAG37330.1"/>
    </source>
</evidence>
<protein>
    <submittedName>
        <fullName evidence="1">Uncharacterized protein</fullName>
    </submittedName>
</protein>
<feature type="non-terminal residue" evidence="1">
    <location>
        <position position="1"/>
    </location>
</feature>
<feature type="non-terminal residue" evidence="1">
    <location>
        <position position="251"/>
    </location>
</feature>
<organism evidence="1">
    <name type="scientific">marine sediment metagenome</name>
    <dbReference type="NCBI Taxonomy" id="412755"/>
    <lineage>
        <taxon>unclassified sequences</taxon>
        <taxon>metagenomes</taxon>
        <taxon>ecological metagenomes</taxon>
    </lineage>
</organism>
<accession>X0X2S2</accession>
<reference evidence="1" key="1">
    <citation type="journal article" date="2014" name="Front. Microbiol.">
        <title>High frequency of phylogenetically diverse reductive dehalogenase-homologous genes in deep subseafloor sedimentary metagenomes.</title>
        <authorList>
            <person name="Kawai M."/>
            <person name="Futagami T."/>
            <person name="Toyoda A."/>
            <person name="Takaki Y."/>
            <person name="Nishi S."/>
            <person name="Hori S."/>
            <person name="Arai W."/>
            <person name="Tsubouchi T."/>
            <person name="Morono Y."/>
            <person name="Uchiyama I."/>
            <person name="Ito T."/>
            <person name="Fujiyama A."/>
            <person name="Inagaki F."/>
            <person name="Takami H."/>
        </authorList>
    </citation>
    <scope>NUCLEOTIDE SEQUENCE</scope>
    <source>
        <strain evidence="1">Expedition CK06-06</strain>
    </source>
</reference>